<organism evidence="1 2">
    <name type="scientific">Sediminicoccus rosea</name>
    <dbReference type="NCBI Taxonomy" id="1225128"/>
    <lineage>
        <taxon>Bacteria</taxon>
        <taxon>Pseudomonadati</taxon>
        <taxon>Pseudomonadota</taxon>
        <taxon>Alphaproteobacteria</taxon>
        <taxon>Acetobacterales</taxon>
        <taxon>Roseomonadaceae</taxon>
        <taxon>Sediminicoccus</taxon>
    </lineage>
</organism>
<name>A0ABZ0PEP8_9PROT</name>
<dbReference type="RefSeq" id="WP_318648141.1">
    <property type="nucleotide sequence ID" value="NZ_CP137852.1"/>
</dbReference>
<keyword evidence="2" id="KW-1185">Reference proteome</keyword>
<dbReference type="Proteomes" id="UP001305521">
    <property type="component" value="Chromosome"/>
</dbReference>
<protein>
    <submittedName>
        <fullName evidence="1">Uncharacterized protein</fullName>
    </submittedName>
</protein>
<dbReference type="EMBL" id="CP137852">
    <property type="protein sequence ID" value="WPB84184.1"/>
    <property type="molecule type" value="Genomic_DNA"/>
</dbReference>
<reference evidence="1 2" key="1">
    <citation type="submission" date="2023-11" db="EMBL/GenBank/DDBJ databases">
        <title>Arctic aerobic anoxygenic photoheterotroph Sediminicoccus rosea KRV36 adapts its photosynthesis to long days of polar summer.</title>
        <authorList>
            <person name="Tomasch J."/>
            <person name="Kopejtka K."/>
            <person name="Bily T."/>
            <person name="Gardiner A.T."/>
            <person name="Gardian Z."/>
            <person name="Shivaramu S."/>
            <person name="Koblizek M."/>
            <person name="Engelhardt F."/>
            <person name="Kaftan D."/>
        </authorList>
    </citation>
    <scope>NUCLEOTIDE SEQUENCE [LARGE SCALE GENOMIC DNA]</scope>
    <source>
        <strain evidence="1 2">R-30</strain>
    </source>
</reference>
<evidence type="ECO:0000313" key="2">
    <source>
        <dbReference type="Proteomes" id="UP001305521"/>
    </source>
</evidence>
<accession>A0ABZ0PEP8</accession>
<proteinExistence type="predicted"/>
<gene>
    <name evidence="1" type="ORF">R9Z33_19055</name>
</gene>
<sequence>MAEAKTDARSDAEKINAFLPKRGAQGPCPACGQDAWTLVGGPGWSVTLPMIDGAGTIPPAPPHVPVYALVCNNCGNLRLHASRVVDAEEGP</sequence>
<evidence type="ECO:0000313" key="1">
    <source>
        <dbReference type="EMBL" id="WPB84184.1"/>
    </source>
</evidence>